<organism evidence="1 2">
    <name type="scientific">Candidatus Marsarchaeota G2 archaeon OSP_D</name>
    <dbReference type="NCBI Taxonomy" id="1978157"/>
    <lineage>
        <taxon>Archaea</taxon>
        <taxon>Candidatus Marsarchaeota</taxon>
        <taxon>Candidatus Marsarchaeota group 2</taxon>
    </lineage>
</organism>
<dbReference type="EMBL" id="NEXE01000090">
    <property type="protein sequence ID" value="PSN89756.1"/>
    <property type="molecule type" value="Genomic_DNA"/>
</dbReference>
<gene>
    <name evidence="1" type="ORF">B9Q03_08275</name>
</gene>
<evidence type="ECO:0000313" key="2">
    <source>
        <dbReference type="Proteomes" id="UP000240322"/>
    </source>
</evidence>
<dbReference type="Proteomes" id="UP000240322">
    <property type="component" value="Unassembled WGS sequence"/>
</dbReference>
<accession>A0A2R6ATQ1</accession>
<name>A0A2R6ATQ1_9ARCH</name>
<evidence type="ECO:0000313" key="1">
    <source>
        <dbReference type="EMBL" id="PSN89756.1"/>
    </source>
</evidence>
<dbReference type="AlphaFoldDB" id="A0A2R6ATQ1"/>
<sequence>MNEPEEPPVKVVLKWNVGWALRPTMAALMIGLKVTRMINPATAVAKPTYATSLLIIDYRYIDYRQIYKALQLVMMYG</sequence>
<proteinExistence type="predicted"/>
<comment type="caution">
    <text evidence="1">The sequence shown here is derived from an EMBL/GenBank/DDBJ whole genome shotgun (WGS) entry which is preliminary data.</text>
</comment>
<reference evidence="1 2" key="1">
    <citation type="submission" date="2017-04" db="EMBL/GenBank/DDBJ databases">
        <title>Novel microbial lineages endemic to geothermal iron-oxide mats fill important gaps in the evolutionary history of Archaea.</title>
        <authorList>
            <person name="Jay Z.J."/>
            <person name="Beam J.P."/>
            <person name="Dlakic M."/>
            <person name="Rusch D.B."/>
            <person name="Kozubal M.A."/>
            <person name="Inskeep W.P."/>
        </authorList>
    </citation>
    <scope>NUCLEOTIDE SEQUENCE [LARGE SCALE GENOMIC DNA]</scope>
    <source>
        <strain evidence="1">OSP_D</strain>
    </source>
</reference>
<protein>
    <submittedName>
        <fullName evidence="1">Uncharacterized protein</fullName>
    </submittedName>
</protein>